<name>A0A0A9CHX7_ARUDO</name>
<proteinExistence type="predicted"/>
<sequence>MGAPQQHALLPCLGGSNFRFLMIRVGGQILQHMFLHFFLSMYKICVGIEIYSFGSIFAFLNDLCALELSVVRHHKELS</sequence>
<reference evidence="1" key="2">
    <citation type="journal article" date="2015" name="Data Brief">
        <title>Shoot transcriptome of the giant reed, Arundo donax.</title>
        <authorList>
            <person name="Barrero R.A."/>
            <person name="Guerrero F.D."/>
            <person name="Moolhuijzen P."/>
            <person name="Goolsby J.A."/>
            <person name="Tidwell J."/>
            <person name="Bellgard S.E."/>
            <person name="Bellgard M.I."/>
        </authorList>
    </citation>
    <scope>NUCLEOTIDE SEQUENCE</scope>
    <source>
        <tissue evidence="1">Shoot tissue taken approximately 20 cm above the soil surface</tissue>
    </source>
</reference>
<evidence type="ECO:0000313" key="1">
    <source>
        <dbReference type="EMBL" id="JAD75929.1"/>
    </source>
</evidence>
<dbReference type="AlphaFoldDB" id="A0A0A9CHX7"/>
<organism evidence="1">
    <name type="scientific">Arundo donax</name>
    <name type="common">Giant reed</name>
    <name type="synonym">Donax arundinaceus</name>
    <dbReference type="NCBI Taxonomy" id="35708"/>
    <lineage>
        <taxon>Eukaryota</taxon>
        <taxon>Viridiplantae</taxon>
        <taxon>Streptophyta</taxon>
        <taxon>Embryophyta</taxon>
        <taxon>Tracheophyta</taxon>
        <taxon>Spermatophyta</taxon>
        <taxon>Magnoliopsida</taxon>
        <taxon>Liliopsida</taxon>
        <taxon>Poales</taxon>
        <taxon>Poaceae</taxon>
        <taxon>PACMAD clade</taxon>
        <taxon>Arundinoideae</taxon>
        <taxon>Arundineae</taxon>
        <taxon>Arundo</taxon>
    </lineage>
</organism>
<protein>
    <submittedName>
        <fullName evidence="1">Uncharacterized protein</fullName>
    </submittedName>
</protein>
<reference evidence="1" key="1">
    <citation type="submission" date="2014-09" db="EMBL/GenBank/DDBJ databases">
        <authorList>
            <person name="Magalhaes I.L.F."/>
            <person name="Oliveira U."/>
            <person name="Santos F.R."/>
            <person name="Vidigal T.H.D.A."/>
            <person name="Brescovit A.D."/>
            <person name="Santos A.J."/>
        </authorList>
    </citation>
    <scope>NUCLEOTIDE SEQUENCE</scope>
    <source>
        <tissue evidence="1">Shoot tissue taken approximately 20 cm above the soil surface</tissue>
    </source>
</reference>
<dbReference type="EMBL" id="GBRH01221966">
    <property type="protein sequence ID" value="JAD75929.1"/>
    <property type="molecule type" value="Transcribed_RNA"/>
</dbReference>
<accession>A0A0A9CHX7</accession>